<evidence type="ECO:0000313" key="7">
    <source>
        <dbReference type="EMBL" id="TWT82364.1"/>
    </source>
</evidence>
<gene>
    <name evidence="7" type="primary">sacC_2</name>
    <name evidence="7" type="ORF">CA13_38260</name>
</gene>
<dbReference type="GO" id="GO:0051669">
    <property type="term" value="F:fructan beta-fructosidase activity"/>
    <property type="evidence" value="ECO:0007669"/>
    <property type="project" value="UniProtKB-EC"/>
</dbReference>
<dbReference type="CDD" id="cd18622">
    <property type="entry name" value="GH32_Inu-like"/>
    <property type="match status" value="1"/>
</dbReference>
<dbReference type="InterPro" id="IPR023296">
    <property type="entry name" value="Glyco_hydro_beta-prop_sf"/>
</dbReference>
<feature type="region of interest" description="Disordered" evidence="4">
    <location>
        <begin position="169"/>
        <end position="195"/>
    </location>
</feature>
<dbReference type="EMBL" id="SJPJ01000001">
    <property type="protein sequence ID" value="TWT82364.1"/>
    <property type="molecule type" value="Genomic_DNA"/>
</dbReference>
<comment type="caution">
    <text evidence="7">The sequence shown here is derived from an EMBL/GenBank/DDBJ whole genome shotgun (WGS) entry which is preliminary data.</text>
</comment>
<dbReference type="InterPro" id="IPR001362">
    <property type="entry name" value="Glyco_hydro_32"/>
</dbReference>
<evidence type="ECO:0000256" key="1">
    <source>
        <dbReference type="ARBA" id="ARBA00009902"/>
    </source>
</evidence>
<dbReference type="PANTHER" id="PTHR42800">
    <property type="entry name" value="EXOINULINASE INUD (AFU_ORTHOLOGUE AFUA_5G00480)"/>
    <property type="match status" value="1"/>
</dbReference>
<feature type="chain" id="PRO_5022956619" evidence="5">
    <location>
        <begin position="20"/>
        <end position="726"/>
    </location>
</feature>
<dbReference type="Gene3D" id="2.115.10.20">
    <property type="entry name" value="Glycosyl hydrolase domain, family 43"/>
    <property type="match status" value="1"/>
</dbReference>
<keyword evidence="2 7" id="KW-0378">Hydrolase</keyword>
<organism evidence="7 8">
    <name type="scientific">Novipirellula herctigrandis</name>
    <dbReference type="NCBI Taxonomy" id="2527986"/>
    <lineage>
        <taxon>Bacteria</taxon>
        <taxon>Pseudomonadati</taxon>
        <taxon>Planctomycetota</taxon>
        <taxon>Planctomycetia</taxon>
        <taxon>Pirellulales</taxon>
        <taxon>Pirellulaceae</taxon>
        <taxon>Novipirellula</taxon>
    </lineage>
</organism>
<sequence precursor="true">MTCNLLLLLAIAIPTLLRADDNILINDFEAADYGGWKVEGDAFGTGPAQGTLAGQMQLTGFEGKGLVNSFLGGDKSTGKLTSPTFTIERDYITFLIGGGGHKEKTCANLIIGGEVVLSATGPNHQPGGNEFLNWENWDVREYKGEKAVIQIVDNESGGWGHINFDQVSQSDTKADKKPDPAPTQSSDKNPHAENTQELKITGKYILVPVSNTGQRGRMTVYVGDQLVHNLDCDFPANANAIDWWTYINMSEYVGKTAKVVARTAPEICEMLESSDEIRNLQPLYDEVRRPQFHFSQMRGWCNDPNGMVYHDGKYHFFWQCNPAGRKWANMYWGYATSPDMIHWTEHDRALRPFGGDVESRHPAMADKNCFSGSGNIDFNNSAGLQIGDEKTIVLAFTDTGCGECLAYSNDRGKTWQYYEGNPIIEHKGRDPKLIWYEPGQHWVIAVYDEAPEHGQNIAIYTSKDLKNWEHQSNIPGYFECAEIFELPVDGDATKTKWVIFAADARYAFGHFDGKTFTPEHEGKHQVHWGSNYASQCFSNHPDGRVVQIGWAQIDIPDMPFNQSFTVPTNLTLHTTEDGVRMFANPIKELELLRKPNPETAENVELTSQTPMIQVDATDQLFDVVVTLKKGNASKAVLQFGENKVTYDFNAQTLDEMPLKLKDGRVTFRVLVDRPMYELIGGGGACFKTSGRRDMGQPLGNISIAAEGGSLTIESLEVHEMASAWKK</sequence>
<keyword evidence="8" id="KW-1185">Reference proteome</keyword>
<keyword evidence="5" id="KW-0732">Signal</keyword>
<evidence type="ECO:0000256" key="5">
    <source>
        <dbReference type="SAM" id="SignalP"/>
    </source>
</evidence>
<reference evidence="7 8" key="1">
    <citation type="submission" date="2019-02" db="EMBL/GenBank/DDBJ databases">
        <title>Deep-cultivation of Planctomycetes and their phenomic and genomic characterization uncovers novel biology.</title>
        <authorList>
            <person name="Wiegand S."/>
            <person name="Jogler M."/>
            <person name="Boedeker C."/>
            <person name="Pinto D."/>
            <person name="Vollmers J."/>
            <person name="Rivas-Marin E."/>
            <person name="Kohn T."/>
            <person name="Peeters S.H."/>
            <person name="Heuer A."/>
            <person name="Rast P."/>
            <person name="Oberbeckmann S."/>
            <person name="Bunk B."/>
            <person name="Jeske O."/>
            <person name="Meyerdierks A."/>
            <person name="Storesund J.E."/>
            <person name="Kallscheuer N."/>
            <person name="Luecker S."/>
            <person name="Lage O.M."/>
            <person name="Pohl T."/>
            <person name="Merkel B.J."/>
            <person name="Hornburger P."/>
            <person name="Mueller R.-W."/>
            <person name="Bruemmer F."/>
            <person name="Labrenz M."/>
            <person name="Spormann A.M."/>
            <person name="Op Den Camp H."/>
            <person name="Overmann J."/>
            <person name="Amann R."/>
            <person name="Jetten M.S.M."/>
            <person name="Mascher T."/>
            <person name="Medema M.H."/>
            <person name="Devos D.P."/>
            <person name="Kaster A.-K."/>
            <person name="Ovreas L."/>
            <person name="Rohde M."/>
            <person name="Galperin M.Y."/>
            <person name="Jogler C."/>
        </authorList>
    </citation>
    <scope>NUCLEOTIDE SEQUENCE [LARGE SCALE GENOMIC DNA]</scope>
    <source>
        <strain evidence="7 8">CA13</strain>
    </source>
</reference>
<dbReference type="Pfam" id="PF00251">
    <property type="entry name" value="Glyco_hydro_32N"/>
    <property type="match status" value="1"/>
</dbReference>
<accession>A0A5C5Z537</accession>
<dbReference type="InterPro" id="IPR013148">
    <property type="entry name" value="Glyco_hydro_32_N"/>
</dbReference>
<name>A0A5C5Z537_9BACT</name>
<comment type="similarity">
    <text evidence="1">Belongs to the glycosyl hydrolase 32 family.</text>
</comment>
<protein>
    <submittedName>
        <fullName evidence="7">Levanase</fullName>
        <ecNumber evidence="7">3.2.1.80</ecNumber>
    </submittedName>
</protein>
<feature type="signal peptide" evidence="5">
    <location>
        <begin position="1"/>
        <end position="19"/>
    </location>
</feature>
<proteinExistence type="inferred from homology"/>
<dbReference type="Proteomes" id="UP000315010">
    <property type="component" value="Unassembled WGS sequence"/>
</dbReference>
<dbReference type="SUPFAM" id="SSF75005">
    <property type="entry name" value="Arabinanase/levansucrase/invertase"/>
    <property type="match status" value="1"/>
</dbReference>
<evidence type="ECO:0000259" key="6">
    <source>
        <dbReference type="Pfam" id="PF00251"/>
    </source>
</evidence>
<feature type="domain" description="Glycosyl hydrolase family 32 N-terminal" evidence="6">
    <location>
        <begin position="293"/>
        <end position="576"/>
    </location>
</feature>
<dbReference type="PANTHER" id="PTHR42800:SF1">
    <property type="entry name" value="EXOINULINASE INUD (AFU_ORTHOLOGUE AFUA_5G00480)"/>
    <property type="match status" value="1"/>
</dbReference>
<keyword evidence="3 7" id="KW-0326">Glycosidase</keyword>
<evidence type="ECO:0000313" key="8">
    <source>
        <dbReference type="Proteomes" id="UP000315010"/>
    </source>
</evidence>
<evidence type="ECO:0000256" key="3">
    <source>
        <dbReference type="ARBA" id="ARBA00023295"/>
    </source>
</evidence>
<dbReference type="AlphaFoldDB" id="A0A5C5Z537"/>
<dbReference type="SUPFAM" id="SSF49899">
    <property type="entry name" value="Concanavalin A-like lectins/glucanases"/>
    <property type="match status" value="1"/>
</dbReference>
<dbReference type="GO" id="GO:0005987">
    <property type="term" value="P:sucrose catabolic process"/>
    <property type="evidence" value="ECO:0007669"/>
    <property type="project" value="TreeGrafter"/>
</dbReference>
<dbReference type="EC" id="3.2.1.80" evidence="7"/>
<dbReference type="Gene3D" id="2.60.120.560">
    <property type="entry name" value="Exo-inulinase, domain 1"/>
    <property type="match status" value="1"/>
</dbReference>
<dbReference type="GO" id="GO:0004575">
    <property type="term" value="F:sucrose alpha-glucosidase activity"/>
    <property type="evidence" value="ECO:0007669"/>
    <property type="project" value="TreeGrafter"/>
</dbReference>
<dbReference type="InterPro" id="IPR013320">
    <property type="entry name" value="ConA-like_dom_sf"/>
</dbReference>
<evidence type="ECO:0000256" key="4">
    <source>
        <dbReference type="SAM" id="MobiDB-lite"/>
    </source>
</evidence>
<dbReference type="SMART" id="SM00640">
    <property type="entry name" value="Glyco_32"/>
    <property type="match status" value="1"/>
</dbReference>
<dbReference type="GO" id="GO:0005737">
    <property type="term" value="C:cytoplasm"/>
    <property type="evidence" value="ECO:0007669"/>
    <property type="project" value="TreeGrafter"/>
</dbReference>
<evidence type="ECO:0000256" key="2">
    <source>
        <dbReference type="ARBA" id="ARBA00022801"/>
    </source>
</evidence>